<dbReference type="Proteomes" id="UP000075635">
    <property type="component" value="Unassembled WGS sequence"/>
</dbReference>
<name>A0A150R5F4_SORCE</name>
<dbReference type="AlphaFoldDB" id="A0A150R5F4"/>
<dbReference type="EMBL" id="JEMB01003115">
    <property type="protein sequence ID" value="KYF75489.1"/>
    <property type="molecule type" value="Genomic_DNA"/>
</dbReference>
<reference evidence="1 2" key="1">
    <citation type="submission" date="2014-02" db="EMBL/GenBank/DDBJ databases">
        <title>The small core and large imbalanced accessory genome model reveals a collaborative survival strategy of Sorangium cellulosum strains in nature.</title>
        <authorList>
            <person name="Han K."/>
            <person name="Peng R."/>
            <person name="Blom J."/>
            <person name="Li Y.-Z."/>
        </authorList>
    </citation>
    <scope>NUCLEOTIDE SEQUENCE [LARGE SCALE GENOMIC DNA]</scope>
    <source>
        <strain evidence="1 2">So0011-07</strain>
    </source>
</reference>
<organism evidence="1 2">
    <name type="scientific">Sorangium cellulosum</name>
    <name type="common">Polyangium cellulosum</name>
    <dbReference type="NCBI Taxonomy" id="56"/>
    <lineage>
        <taxon>Bacteria</taxon>
        <taxon>Pseudomonadati</taxon>
        <taxon>Myxococcota</taxon>
        <taxon>Polyangia</taxon>
        <taxon>Polyangiales</taxon>
        <taxon>Polyangiaceae</taxon>
        <taxon>Sorangium</taxon>
    </lineage>
</organism>
<gene>
    <name evidence="1" type="ORF">BE17_50235</name>
</gene>
<proteinExistence type="predicted"/>
<sequence length="167" mass="19010">MKITFEDGNTLTFTSGEGGEVVENTADVINVTYWLWAFASPRVYSRFSRVPPREHVLRLLDIYIAYAKKGARVAAPQFQPVHYERRLALAIRLRELFERWTGPDLAEEMMTISRALIEHEGIKAPACGWDAHEDPEADGIKFEDSLLWPEGVPAILKGQWPPKQSSR</sequence>
<accession>A0A150R5F4</accession>
<protein>
    <submittedName>
        <fullName evidence="1">Uncharacterized protein</fullName>
    </submittedName>
</protein>
<comment type="caution">
    <text evidence="1">The sequence shown here is derived from an EMBL/GenBank/DDBJ whole genome shotgun (WGS) entry which is preliminary data.</text>
</comment>
<evidence type="ECO:0000313" key="1">
    <source>
        <dbReference type="EMBL" id="KYF75489.1"/>
    </source>
</evidence>
<evidence type="ECO:0000313" key="2">
    <source>
        <dbReference type="Proteomes" id="UP000075635"/>
    </source>
</evidence>